<reference evidence="1" key="1">
    <citation type="submission" date="2023-04" db="EMBL/GenBank/DDBJ databases">
        <authorList>
            <consortium name="ELIXIR-Norway"/>
        </authorList>
    </citation>
    <scope>NUCLEOTIDE SEQUENCE [LARGE SCALE GENOMIC DNA]</scope>
</reference>
<keyword evidence="2" id="KW-1185">Reference proteome</keyword>
<proteinExistence type="predicted"/>
<protein>
    <submittedName>
        <fullName evidence="1">Uncharacterized protein</fullName>
    </submittedName>
</protein>
<accession>A0ABN8ZVI1</accession>
<evidence type="ECO:0000313" key="1">
    <source>
        <dbReference type="EMBL" id="CAI9177774.1"/>
    </source>
</evidence>
<dbReference type="EMBL" id="OX459943">
    <property type="protein sequence ID" value="CAI9177774.1"/>
    <property type="molecule type" value="Genomic_DNA"/>
</dbReference>
<evidence type="ECO:0000313" key="2">
    <source>
        <dbReference type="Proteomes" id="UP001176941"/>
    </source>
</evidence>
<gene>
    <name evidence="1" type="ORF">MRATA1EN1_LOCUS26736</name>
</gene>
<dbReference type="Proteomes" id="UP001176941">
    <property type="component" value="Chromosome 7"/>
</dbReference>
<name>A0ABN8ZVI1_RANTA</name>
<sequence>MVQISQLLLTDNFSGKQCRPPVSQLGVCELAGVELGLADLGSRLLFLSGLMGYHIMLLSWSCQEHSRTSPNTQTHFKPLLWSLPLTSAWPVQVDGQTQS</sequence>
<organism evidence="1 2">
    <name type="scientific">Rangifer tarandus platyrhynchus</name>
    <name type="common">Svalbard reindeer</name>
    <dbReference type="NCBI Taxonomy" id="3082113"/>
    <lineage>
        <taxon>Eukaryota</taxon>
        <taxon>Metazoa</taxon>
        <taxon>Chordata</taxon>
        <taxon>Craniata</taxon>
        <taxon>Vertebrata</taxon>
        <taxon>Euteleostomi</taxon>
        <taxon>Mammalia</taxon>
        <taxon>Eutheria</taxon>
        <taxon>Laurasiatheria</taxon>
        <taxon>Artiodactyla</taxon>
        <taxon>Ruminantia</taxon>
        <taxon>Pecora</taxon>
        <taxon>Cervidae</taxon>
        <taxon>Odocoileinae</taxon>
        <taxon>Rangifer</taxon>
    </lineage>
</organism>